<dbReference type="Proteomes" id="UP001165190">
    <property type="component" value="Unassembled WGS sequence"/>
</dbReference>
<dbReference type="EMBL" id="BSYR01000036">
    <property type="protein sequence ID" value="GMJ02276.1"/>
    <property type="molecule type" value="Genomic_DNA"/>
</dbReference>
<reference evidence="1" key="1">
    <citation type="submission" date="2023-05" db="EMBL/GenBank/DDBJ databases">
        <title>Genome and transcriptome analyses reveal genes involved in the formation of fine ridges on petal epidermal cells in Hibiscus trionum.</title>
        <authorList>
            <person name="Koshimizu S."/>
            <person name="Masuda S."/>
            <person name="Ishii T."/>
            <person name="Shirasu K."/>
            <person name="Hoshino A."/>
            <person name="Arita M."/>
        </authorList>
    </citation>
    <scope>NUCLEOTIDE SEQUENCE</scope>
    <source>
        <strain evidence="1">Hamamatsu line</strain>
    </source>
</reference>
<dbReference type="AlphaFoldDB" id="A0A9W7MLY5"/>
<sequence length="66" mass="7814">MEVEQLKPATEDQMEMVTMMMQMGKFPEFYGAYNDVVEFPELSMPFNLCFKRMGTRKKMSLNGYKQ</sequence>
<keyword evidence="2" id="KW-1185">Reference proteome</keyword>
<evidence type="ECO:0000313" key="2">
    <source>
        <dbReference type="Proteomes" id="UP001165190"/>
    </source>
</evidence>
<name>A0A9W7MLY5_HIBTR</name>
<comment type="caution">
    <text evidence="1">The sequence shown here is derived from an EMBL/GenBank/DDBJ whole genome shotgun (WGS) entry which is preliminary data.</text>
</comment>
<evidence type="ECO:0000313" key="1">
    <source>
        <dbReference type="EMBL" id="GMJ02276.1"/>
    </source>
</evidence>
<gene>
    <name evidence="1" type="ORF">HRI_003896800</name>
</gene>
<proteinExistence type="predicted"/>
<organism evidence="1 2">
    <name type="scientific">Hibiscus trionum</name>
    <name type="common">Flower of an hour</name>
    <dbReference type="NCBI Taxonomy" id="183268"/>
    <lineage>
        <taxon>Eukaryota</taxon>
        <taxon>Viridiplantae</taxon>
        <taxon>Streptophyta</taxon>
        <taxon>Embryophyta</taxon>
        <taxon>Tracheophyta</taxon>
        <taxon>Spermatophyta</taxon>
        <taxon>Magnoliopsida</taxon>
        <taxon>eudicotyledons</taxon>
        <taxon>Gunneridae</taxon>
        <taxon>Pentapetalae</taxon>
        <taxon>rosids</taxon>
        <taxon>malvids</taxon>
        <taxon>Malvales</taxon>
        <taxon>Malvaceae</taxon>
        <taxon>Malvoideae</taxon>
        <taxon>Hibiscus</taxon>
    </lineage>
</organism>
<accession>A0A9W7MLY5</accession>
<protein>
    <submittedName>
        <fullName evidence="1">Uncharacterized protein</fullName>
    </submittedName>
</protein>